<comment type="caution">
    <text evidence="1">The sequence shown here is derived from an EMBL/GenBank/DDBJ whole genome shotgun (WGS) entry which is preliminary data.</text>
</comment>
<keyword evidence="4" id="KW-1185">Reference proteome</keyword>
<dbReference type="Gene3D" id="1.20.1270.340">
    <property type="match status" value="1"/>
</dbReference>
<evidence type="ECO:0000313" key="4">
    <source>
        <dbReference type="Proteomes" id="UP000287865"/>
    </source>
</evidence>
<evidence type="ECO:0000313" key="2">
    <source>
        <dbReference type="EMBL" id="RUO28663.1"/>
    </source>
</evidence>
<dbReference type="OrthoDB" id="7061116at2"/>
<evidence type="ECO:0000313" key="1">
    <source>
        <dbReference type="EMBL" id="RAK01855.1"/>
    </source>
</evidence>
<organism evidence="1 3">
    <name type="scientific">Aliidiomarina maris</name>
    <dbReference type="NCBI Taxonomy" id="531312"/>
    <lineage>
        <taxon>Bacteria</taxon>
        <taxon>Pseudomonadati</taxon>
        <taxon>Pseudomonadota</taxon>
        <taxon>Gammaproteobacteria</taxon>
        <taxon>Alteromonadales</taxon>
        <taxon>Idiomarinaceae</taxon>
        <taxon>Aliidiomarina</taxon>
    </lineage>
</organism>
<proteinExistence type="predicted"/>
<dbReference type="EMBL" id="QLMD01000001">
    <property type="protein sequence ID" value="RAK01855.1"/>
    <property type="molecule type" value="Genomic_DNA"/>
</dbReference>
<dbReference type="InterPro" id="IPR038338">
    <property type="entry name" value="PriC_sf"/>
</dbReference>
<dbReference type="AlphaFoldDB" id="A0A327X4N2"/>
<protein>
    <submittedName>
        <fullName evidence="1">Restart primosome assembly protein PriC</fullName>
    </submittedName>
</protein>
<name>A0A327X4N2_9GAMM</name>
<sequence length="178" mass="20512">MHTDNNLRNALRILEQEAKHLPKNISKTWFSPELFHCRSERSCDYLQEIQANLQKLAELNPSSESATWLANHLSEQLNAFTQAIFRAKRPAPAVASKQKLPFDEQQSRSQSLYAELAKHHEYERRLSDNLRQAQAAADSASSSESHQQQVLLCQQRLMRCQKAIANIEAQIERQTPKY</sequence>
<reference evidence="2 4" key="1">
    <citation type="journal article" date="2018" name="Front. Microbiol.">
        <title>Genome-Based Analysis Reveals the Taxonomy and Diversity of the Family Idiomarinaceae.</title>
        <authorList>
            <person name="Liu Y."/>
            <person name="Lai Q."/>
            <person name="Shao Z."/>
        </authorList>
    </citation>
    <scope>NUCLEOTIDE SEQUENCE [LARGE SCALE GENOMIC DNA]</scope>
    <source>
        <strain evidence="2 4">CF12-14</strain>
    </source>
</reference>
<dbReference type="InterPro" id="IPR010890">
    <property type="entry name" value="PriC"/>
</dbReference>
<dbReference type="EMBL" id="PIPK01000001">
    <property type="protein sequence ID" value="RUO28663.1"/>
    <property type="molecule type" value="Genomic_DNA"/>
</dbReference>
<gene>
    <name evidence="1" type="ORF">B0I24_101494</name>
    <name evidence="2" type="ORF">CWE07_02395</name>
</gene>
<dbReference type="Proteomes" id="UP000249203">
    <property type="component" value="Unassembled WGS sequence"/>
</dbReference>
<accession>A0A327X4N2</accession>
<evidence type="ECO:0000313" key="3">
    <source>
        <dbReference type="Proteomes" id="UP000249203"/>
    </source>
</evidence>
<dbReference type="Pfam" id="PF07445">
    <property type="entry name" value="PriC"/>
    <property type="match status" value="1"/>
</dbReference>
<dbReference type="RefSeq" id="WP_111568318.1">
    <property type="nucleotide sequence ID" value="NZ_PIPK01000001.1"/>
</dbReference>
<dbReference type="Proteomes" id="UP000287865">
    <property type="component" value="Unassembled WGS sequence"/>
</dbReference>
<reference evidence="1 3" key="2">
    <citation type="submission" date="2018-06" db="EMBL/GenBank/DDBJ databases">
        <title>Genomic Encyclopedia of Type Strains, Phase III (KMG-III): the genomes of soil and plant-associated and newly described type strains.</title>
        <authorList>
            <person name="Whitman W."/>
        </authorList>
    </citation>
    <scope>NUCLEOTIDE SEQUENCE [LARGE SCALE GENOMIC DNA]</scope>
    <source>
        <strain evidence="1 3">CGMCC 1.15366</strain>
    </source>
</reference>